<dbReference type="Pfam" id="PF01168">
    <property type="entry name" value="Ala_racemase_N"/>
    <property type="match status" value="1"/>
</dbReference>
<evidence type="ECO:0000259" key="7">
    <source>
        <dbReference type="SMART" id="SM01005"/>
    </source>
</evidence>
<dbReference type="Pfam" id="PF00842">
    <property type="entry name" value="Ala_racemase_C"/>
    <property type="match status" value="1"/>
</dbReference>
<dbReference type="EC" id="5.1.1.1" evidence="4"/>
<evidence type="ECO:0000256" key="2">
    <source>
        <dbReference type="ARBA" id="ARBA00022898"/>
    </source>
</evidence>
<protein>
    <recommendedName>
        <fullName evidence="4">Alanine racemase</fullName>
        <ecNumber evidence="4">5.1.1.1</ecNumber>
    </recommendedName>
</protein>
<dbReference type="InterPro" id="IPR011079">
    <property type="entry name" value="Ala_racemase_C"/>
</dbReference>
<evidence type="ECO:0000256" key="5">
    <source>
        <dbReference type="PIRSR" id="PIRSR600821-50"/>
    </source>
</evidence>
<dbReference type="GO" id="GO:0030632">
    <property type="term" value="P:D-alanine biosynthetic process"/>
    <property type="evidence" value="ECO:0007669"/>
    <property type="project" value="UniProtKB-UniRule"/>
</dbReference>
<evidence type="ECO:0000256" key="1">
    <source>
        <dbReference type="ARBA" id="ARBA00001933"/>
    </source>
</evidence>
<dbReference type="PRINTS" id="PR00992">
    <property type="entry name" value="ALARACEMASE"/>
</dbReference>
<dbReference type="GO" id="GO:0030170">
    <property type="term" value="F:pyridoxal phosphate binding"/>
    <property type="evidence" value="ECO:0007669"/>
    <property type="project" value="UniProtKB-UniRule"/>
</dbReference>
<feature type="active site" description="Proton acceptor; specific for L-alanine" evidence="4">
    <location>
        <position position="263"/>
    </location>
</feature>
<accession>A0A346Y3N2</accession>
<evidence type="ECO:0000256" key="4">
    <source>
        <dbReference type="HAMAP-Rule" id="MF_01201"/>
    </source>
</evidence>
<dbReference type="NCBIfam" id="TIGR00492">
    <property type="entry name" value="alr"/>
    <property type="match status" value="1"/>
</dbReference>
<dbReference type="UniPathway" id="UPA00042">
    <property type="reaction ID" value="UER00497"/>
</dbReference>
<dbReference type="InterPro" id="IPR009006">
    <property type="entry name" value="Ala_racemase/Decarboxylase_C"/>
</dbReference>
<evidence type="ECO:0000313" key="9">
    <source>
        <dbReference type="Proteomes" id="UP000264006"/>
    </source>
</evidence>
<dbReference type="GO" id="GO:0008784">
    <property type="term" value="F:alanine racemase activity"/>
    <property type="evidence" value="ECO:0007669"/>
    <property type="project" value="UniProtKB-UniRule"/>
</dbReference>
<dbReference type="PANTHER" id="PTHR30511">
    <property type="entry name" value="ALANINE RACEMASE"/>
    <property type="match status" value="1"/>
</dbReference>
<feature type="binding site" evidence="4 6">
    <location>
        <position position="135"/>
    </location>
    <ligand>
        <name>substrate</name>
    </ligand>
</feature>
<dbReference type="Proteomes" id="UP000264006">
    <property type="component" value="Chromosome"/>
</dbReference>
<dbReference type="SUPFAM" id="SSF50621">
    <property type="entry name" value="Alanine racemase C-terminal domain-like"/>
    <property type="match status" value="1"/>
</dbReference>
<dbReference type="AlphaFoldDB" id="A0A346Y3N2"/>
<dbReference type="InterPro" id="IPR029066">
    <property type="entry name" value="PLP-binding_barrel"/>
</dbReference>
<proteinExistence type="inferred from homology"/>
<gene>
    <name evidence="8" type="ORF">DVS28_a4414</name>
</gene>
<comment type="pathway">
    <text evidence="4">Amino-acid biosynthesis; D-alanine biosynthesis; D-alanine from L-alanine: step 1/1.</text>
</comment>
<dbReference type="PANTHER" id="PTHR30511:SF0">
    <property type="entry name" value="ALANINE RACEMASE, CATABOLIC-RELATED"/>
    <property type="match status" value="1"/>
</dbReference>
<dbReference type="GO" id="GO:0009252">
    <property type="term" value="P:peptidoglycan biosynthetic process"/>
    <property type="evidence" value="ECO:0007669"/>
    <property type="project" value="TreeGrafter"/>
</dbReference>
<dbReference type="PROSITE" id="PS00395">
    <property type="entry name" value="ALANINE_RACEMASE"/>
    <property type="match status" value="1"/>
</dbReference>
<dbReference type="KEGG" id="euz:DVS28_a4414"/>
<keyword evidence="2 4" id="KW-0663">Pyridoxal phosphate</keyword>
<dbReference type="Gene3D" id="2.40.37.10">
    <property type="entry name" value="Lyase, Ornithine Decarboxylase, Chain A, domain 1"/>
    <property type="match status" value="1"/>
</dbReference>
<keyword evidence="3 4" id="KW-0413">Isomerase</keyword>
<dbReference type="HAMAP" id="MF_01201">
    <property type="entry name" value="Ala_racemase"/>
    <property type="match status" value="1"/>
</dbReference>
<dbReference type="InterPro" id="IPR020622">
    <property type="entry name" value="Ala_racemase_pyridoxalP-BS"/>
</dbReference>
<evidence type="ECO:0000313" key="8">
    <source>
        <dbReference type="EMBL" id="AXV09079.1"/>
    </source>
</evidence>
<comment type="catalytic activity">
    <reaction evidence="4">
        <text>L-alanine = D-alanine</text>
        <dbReference type="Rhea" id="RHEA:20249"/>
        <dbReference type="ChEBI" id="CHEBI:57416"/>
        <dbReference type="ChEBI" id="CHEBI:57972"/>
        <dbReference type="EC" id="5.1.1.1"/>
    </reaction>
</comment>
<feature type="active site" description="Proton acceptor; specific for D-alanine" evidence="4">
    <location>
        <position position="39"/>
    </location>
</feature>
<dbReference type="FunFam" id="3.20.20.10:FF:000002">
    <property type="entry name" value="Alanine racemase"/>
    <property type="match status" value="1"/>
</dbReference>
<comment type="function">
    <text evidence="4">Catalyzes the interconversion of L-alanine and D-alanine. May also act on other amino acids.</text>
</comment>
<evidence type="ECO:0000256" key="6">
    <source>
        <dbReference type="PIRSR" id="PIRSR600821-52"/>
    </source>
</evidence>
<dbReference type="GO" id="GO:0005829">
    <property type="term" value="C:cytosol"/>
    <property type="evidence" value="ECO:0007669"/>
    <property type="project" value="TreeGrafter"/>
</dbReference>
<dbReference type="InterPro" id="IPR001608">
    <property type="entry name" value="Ala_racemase_N"/>
</dbReference>
<dbReference type="SMART" id="SM01005">
    <property type="entry name" value="Ala_racemase_C"/>
    <property type="match status" value="1"/>
</dbReference>
<feature type="modified residue" description="N6-(pyridoxal phosphate)lysine" evidence="4 5">
    <location>
        <position position="39"/>
    </location>
</feature>
<evidence type="ECO:0000256" key="3">
    <source>
        <dbReference type="ARBA" id="ARBA00023235"/>
    </source>
</evidence>
<keyword evidence="9" id="KW-1185">Reference proteome</keyword>
<comment type="similarity">
    <text evidence="4">Belongs to the alanine racemase family.</text>
</comment>
<dbReference type="SUPFAM" id="SSF51419">
    <property type="entry name" value="PLP-binding barrel"/>
    <property type="match status" value="1"/>
</dbReference>
<dbReference type="InterPro" id="IPR000821">
    <property type="entry name" value="Ala_racemase"/>
</dbReference>
<feature type="binding site" evidence="4 6">
    <location>
        <position position="311"/>
    </location>
    <ligand>
        <name>substrate</name>
    </ligand>
</feature>
<dbReference type="EMBL" id="CP031165">
    <property type="protein sequence ID" value="AXV09079.1"/>
    <property type="molecule type" value="Genomic_DNA"/>
</dbReference>
<dbReference type="RefSeq" id="WP_164710886.1">
    <property type="nucleotide sequence ID" value="NZ_CP031165.1"/>
</dbReference>
<sequence length="372" mass="39106">MNPPLHRPVWAEVDLDAIRNNAAVLKAHARVEHLMAVVKADGYGHGAVPVARAALEGGATWLGVALVEEGIALRDAGITAPVLVLSEPPAEAAAALLAAELTPTVYTHGFAAALTAAAGDGVVDVHLKLDTGMRRVGLAEEFWEPAFARLAASPSLRVAGIWSHLAVGDEAGNAFNELQGERFARGLAMAEAVGLRPDLRHLCNSGGTTLYPALHHDMVRTGIALYGLEAAPGVKLEGLRPAMSIRTRLSLVKRVQPGDTVSYGRRWTATEPTVIGTVPAGYADGIRRGLTGKGQATHRGRRVPMAGTVCMDQLLVDLGPDADAEAGDDVWLLGGPAEDPVTAEDWAAWLDTITYEVTCGIGARIPRVHLGE</sequence>
<reference evidence="8 9" key="1">
    <citation type="submission" date="2018-09" db="EMBL/GenBank/DDBJ databases">
        <title>Complete genome sequence of Euzebya sp. DY32-46 isolated from seawater of Pacific Ocean.</title>
        <authorList>
            <person name="Xu L."/>
            <person name="Wu Y.-H."/>
            <person name="Xu X.-W."/>
        </authorList>
    </citation>
    <scope>NUCLEOTIDE SEQUENCE [LARGE SCALE GENOMIC DNA]</scope>
    <source>
        <strain evidence="8 9">DY32-46</strain>
    </source>
</reference>
<dbReference type="CDD" id="cd00430">
    <property type="entry name" value="PLPDE_III_AR"/>
    <property type="match status" value="1"/>
</dbReference>
<feature type="domain" description="Alanine racemase C-terminal" evidence="7">
    <location>
        <begin position="242"/>
        <end position="370"/>
    </location>
</feature>
<organism evidence="8 9">
    <name type="scientific">Euzebya pacifica</name>
    <dbReference type="NCBI Taxonomy" id="1608957"/>
    <lineage>
        <taxon>Bacteria</taxon>
        <taxon>Bacillati</taxon>
        <taxon>Actinomycetota</taxon>
        <taxon>Nitriliruptoria</taxon>
        <taxon>Euzebyales</taxon>
    </lineage>
</organism>
<dbReference type="Gene3D" id="3.20.20.10">
    <property type="entry name" value="Alanine racemase"/>
    <property type="match status" value="1"/>
</dbReference>
<name>A0A346Y3N2_9ACTN</name>
<comment type="cofactor">
    <cofactor evidence="1 4 5">
        <name>pyridoxal 5'-phosphate</name>
        <dbReference type="ChEBI" id="CHEBI:597326"/>
    </cofactor>
</comment>